<feature type="modified residue" description="4-aspartylphosphate" evidence="10">
    <location>
        <position position="55"/>
    </location>
</feature>
<dbReference type="GO" id="GO:0043565">
    <property type="term" value="F:sequence-specific DNA binding"/>
    <property type="evidence" value="ECO:0007669"/>
    <property type="project" value="InterPro"/>
</dbReference>
<dbReference type="InterPro" id="IPR011006">
    <property type="entry name" value="CheY-like_superfamily"/>
</dbReference>
<dbReference type="EMBL" id="QVLV01000001">
    <property type="protein sequence ID" value="RGE64810.1"/>
    <property type="molecule type" value="Genomic_DNA"/>
</dbReference>
<dbReference type="Pfam" id="PF00072">
    <property type="entry name" value="Response_reg"/>
    <property type="match status" value="1"/>
</dbReference>
<dbReference type="InterPro" id="IPR001789">
    <property type="entry name" value="Sig_transdc_resp-reg_receiver"/>
</dbReference>
<dbReference type="SMART" id="SM00342">
    <property type="entry name" value="HTH_ARAC"/>
    <property type="match status" value="1"/>
</dbReference>
<keyword evidence="3" id="KW-0963">Cytoplasm</keyword>
<evidence type="ECO:0000256" key="10">
    <source>
        <dbReference type="PROSITE-ProRule" id="PRU00169"/>
    </source>
</evidence>
<evidence type="ECO:0000313" key="14">
    <source>
        <dbReference type="Proteomes" id="UP000260812"/>
    </source>
</evidence>
<evidence type="ECO:0000256" key="9">
    <source>
        <dbReference type="ARBA" id="ARBA00024867"/>
    </source>
</evidence>
<dbReference type="AlphaFoldDB" id="A0A3E3ICL3"/>
<dbReference type="InterPro" id="IPR051552">
    <property type="entry name" value="HptR"/>
</dbReference>
<evidence type="ECO:0000313" key="13">
    <source>
        <dbReference type="EMBL" id="RGE64810.1"/>
    </source>
</evidence>
<dbReference type="InterPro" id="IPR018060">
    <property type="entry name" value="HTH_AraC"/>
</dbReference>
<keyword evidence="6" id="KW-0805">Transcription regulation</keyword>
<evidence type="ECO:0000259" key="11">
    <source>
        <dbReference type="PROSITE" id="PS01124"/>
    </source>
</evidence>
<protein>
    <recommendedName>
        <fullName evidence="2">Stage 0 sporulation protein A homolog</fullName>
    </recommendedName>
</protein>
<comment type="caution">
    <text evidence="13">The sequence shown here is derived from an EMBL/GenBank/DDBJ whole genome shotgun (WGS) entry which is preliminary data.</text>
</comment>
<dbReference type="RefSeq" id="WP_025487911.1">
    <property type="nucleotide sequence ID" value="NZ_QVLV01000001.1"/>
</dbReference>
<dbReference type="SUPFAM" id="SSF52172">
    <property type="entry name" value="CheY-like"/>
    <property type="match status" value="1"/>
</dbReference>
<dbReference type="GO" id="GO:0005737">
    <property type="term" value="C:cytoplasm"/>
    <property type="evidence" value="ECO:0007669"/>
    <property type="project" value="UniProtKB-SubCell"/>
</dbReference>
<sequence length="531" mass="61385">METVLIADDEVNIREGLKIIIDWNELGFEICGEAANGEEALSAILEKNPSLVLLDIRMPKMYGTDLIRIARERGYKGRFIILSGYSDFTYAQTAIRYGVDFYITKPIDEDELSQAITKIKQGLEKEHAASENIELLKNKAKDVILHEIVTGTYNTAEAALLSPRKMEEMNLYADIYQVVIYEKFSENPEDISYSFADLLKITNKGNHTFEYFEEDGNEVILLKGQFALDKFSGFLERYEKNPPQKGSPLDTLFLAYGRPVRSLDEIYLSYEEAYTLQKRRFFCMQGQHTLGYDALPKVQDITLEINNDKLEEYSNLLTDYLIAFQRNKVAETLFSLEEFLYNVKNDIASVKLFLTDLYLRIKEKANHIFCSAEIPFPTNSQIIDRIESCHYLYEIILFISEQTEMIMNATGNPSRDTVLDDILYYIDHNFRSNIKLEGIAPLFGYSSAYLGKIFNKTMGESFNSYVDHRRIDYSKELLKENRLKVYEIAGQVGYNNVDYFHKKFKKYTGMSPAEYRKNGFTPPLKNLPETD</sequence>
<evidence type="ECO:0000256" key="1">
    <source>
        <dbReference type="ARBA" id="ARBA00004496"/>
    </source>
</evidence>
<evidence type="ECO:0000256" key="3">
    <source>
        <dbReference type="ARBA" id="ARBA00022490"/>
    </source>
</evidence>
<evidence type="ECO:0000256" key="4">
    <source>
        <dbReference type="ARBA" id="ARBA00022553"/>
    </source>
</evidence>
<dbReference type="GeneID" id="97985351"/>
<dbReference type="CDD" id="cd17536">
    <property type="entry name" value="REC_YesN-like"/>
    <property type="match status" value="1"/>
</dbReference>
<evidence type="ECO:0000256" key="6">
    <source>
        <dbReference type="ARBA" id="ARBA00023015"/>
    </source>
</evidence>
<evidence type="ECO:0000256" key="2">
    <source>
        <dbReference type="ARBA" id="ARBA00018672"/>
    </source>
</evidence>
<dbReference type="Gene3D" id="1.10.10.60">
    <property type="entry name" value="Homeodomain-like"/>
    <property type="match status" value="2"/>
</dbReference>
<feature type="domain" description="HTH araC/xylS-type" evidence="11">
    <location>
        <begin position="420"/>
        <end position="518"/>
    </location>
</feature>
<dbReference type="PANTHER" id="PTHR42713">
    <property type="entry name" value="HISTIDINE KINASE-RELATED"/>
    <property type="match status" value="1"/>
</dbReference>
<evidence type="ECO:0000256" key="8">
    <source>
        <dbReference type="ARBA" id="ARBA00023163"/>
    </source>
</evidence>
<dbReference type="SMART" id="SM00448">
    <property type="entry name" value="REC"/>
    <property type="match status" value="1"/>
</dbReference>
<name>A0A3E3ICL3_9FIRM</name>
<evidence type="ECO:0000259" key="12">
    <source>
        <dbReference type="PROSITE" id="PS50110"/>
    </source>
</evidence>
<dbReference type="InterPro" id="IPR020449">
    <property type="entry name" value="Tscrpt_reg_AraC-type_HTH"/>
</dbReference>
<dbReference type="GO" id="GO:0003700">
    <property type="term" value="F:DNA-binding transcription factor activity"/>
    <property type="evidence" value="ECO:0007669"/>
    <property type="project" value="InterPro"/>
</dbReference>
<feature type="domain" description="Response regulatory" evidence="12">
    <location>
        <begin position="3"/>
        <end position="120"/>
    </location>
</feature>
<keyword evidence="7 13" id="KW-0238">DNA-binding</keyword>
<dbReference type="SUPFAM" id="SSF46689">
    <property type="entry name" value="Homeodomain-like"/>
    <property type="match status" value="2"/>
</dbReference>
<evidence type="ECO:0000256" key="5">
    <source>
        <dbReference type="ARBA" id="ARBA00023012"/>
    </source>
</evidence>
<comment type="function">
    <text evidence="9">May play the central regulatory role in sporulation. It may be an element of the effector pathway responsible for the activation of sporulation genes in response to nutritional stress. Spo0A may act in concert with spo0H (a sigma factor) to control the expression of some genes that are critical to the sporulation process.</text>
</comment>
<accession>A0A3E3ICL3</accession>
<dbReference type="PROSITE" id="PS01124">
    <property type="entry name" value="HTH_ARAC_FAMILY_2"/>
    <property type="match status" value="1"/>
</dbReference>
<dbReference type="Pfam" id="PF12833">
    <property type="entry name" value="HTH_18"/>
    <property type="match status" value="1"/>
</dbReference>
<proteinExistence type="predicted"/>
<reference evidence="13" key="1">
    <citation type="submission" date="2018-08" db="EMBL/GenBank/DDBJ databases">
        <title>A genome reference for cultivated species of the human gut microbiota.</title>
        <authorList>
            <person name="Zou Y."/>
            <person name="Xue W."/>
            <person name="Luo G."/>
        </authorList>
    </citation>
    <scope>NUCLEOTIDE SEQUENCE [LARGE SCALE GENOMIC DNA]</scope>
    <source>
        <strain evidence="13">TF05-5AC</strain>
    </source>
</reference>
<dbReference type="PRINTS" id="PR00032">
    <property type="entry name" value="HTHARAC"/>
</dbReference>
<gene>
    <name evidence="13" type="ORF">DXC51_00245</name>
</gene>
<organism evidence="13 14">
    <name type="scientific">Eisenbergiella massiliensis</name>
    <dbReference type="NCBI Taxonomy" id="1720294"/>
    <lineage>
        <taxon>Bacteria</taxon>
        <taxon>Bacillati</taxon>
        <taxon>Bacillota</taxon>
        <taxon>Clostridia</taxon>
        <taxon>Lachnospirales</taxon>
        <taxon>Lachnospiraceae</taxon>
        <taxon>Eisenbergiella</taxon>
    </lineage>
</organism>
<evidence type="ECO:0000256" key="7">
    <source>
        <dbReference type="ARBA" id="ARBA00023125"/>
    </source>
</evidence>
<dbReference type="Gene3D" id="3.40.50.2300">
    <property type="match status" value="1"/>
</dbReference>
<dbReference type="Proteomes" id="UP000260812">
    <property type="component" value="Unassembled WGS sequence"/>
</dbReference>
<dbReference type="InterPro" id="IPR009057">
    <property type="entry name" value="Homeodomain-like_sf"/>
</dbReference>
<comment type="subcellular location">
    <subcellularLocation>
        <location evidence="1">Cytoplasm</location>
    </subcellularLocation>
</comment>
<dbReference type="PANTHER" id="PTHR42713:SF3">
    <property type="entry name" value="TRANSCRIPTIONAL REGULATORY PROTEIN HPTR"/>
    <property type="match status" value="1"/>
</dbReference>
<keyword evidence="4 10" id="KW-0597">Phosphoprotein</keyword>
<dbReference type="GO" id="GO:0000160">
    <property type="term" value="P:phosphorelay signal transduction system"/>
    <property type="evidence" value="ECO:0007669"/>
    <property type="project" value="UniProtKB-KW"/>
</dbReference>
<keyword evidence="14" id="KW-1185">Reference proteome</keyword>
<dbReference type="PROSITE" id="PS50110">
    <property type="entry name" value="RESPONSE_REGULATORY"/>
    <property type="match status" value="1"/>
</dbReference>
<keyword evidence="5" id="KW-0902">Two-component regulatory system</keyword>
<keyword evidence="8" id="KW-0804">Transcription</keyword>